<feature type="domain" description="Nucleotidyl transferase" evidence="8">
    <location>
        <begin position="8"/>
        <end position="228"/>
    </location>
</feature>
<comment type="subcellular location">
    <subcellularLocation>
        <location evidence="1">Cytoplasm</location>
    </subcellularLocation>
</comment>
<dbReference type="InterPro" id="IPR005835">
    <property type="entry name" value="NTP_transferase_dom"/>
</dbReference>
<evidence type="ECO:0000256" key="6">
    <source>
        <dbReference type="ARBA" id="ARBA00023277"/>
    </source>
</evidence>
<keyword evidence="10" id="KW-1185">Reference proteome</keyword>
<comment type="similarity">
    <text evidence="2">Belongs to the GmhB family.</text>
</comment>
<dbReference type="NCBIfam" id="TIGR01656">
    <property type="entry name" value="Histidinol-ppas"/>
    <property type="match status" value="1"/>
</dbReference>
<evidence type="ECO:0000256" key="1">
    <source>
        <dbReference type="ARBA" id="ARBA00004496"/>
    </source>
</evidence>
<dbReference type="CDD" id="cd07503">
    <property type="entry name" value="HAD_HisB-N"/>
    <property type="match status" value="1"/>
</dbReference>
<evidence type="ECO:0000313" key="10">
    <source>
        <dbReference type="Proteomes" id="UP000199150"/>
    </source>
</evidence>
<evidence type="ECO:0000256" key="3">
    <source>
        <dbReference type="ARBA" id="ARBA00022490"/>
    </source>
</evidence>
<dbReference type="STRING" id="260084.SAMN02927928_2616"/>
<keyword evidence="3" id="KW-0963">Cytoplasm</keyword>
<dbReference type="InterPro" id="IPR004446">
    <property type="entry name" value="Heptose_bisP_phosphatase"/>
</dbReference>
<gene>
    <name evidence="9" type="ORF">SAMN02927928_2616</name>
</gene>
<dbReference type="Pfam" id="PF00483">
    <property type="entry name" value="NTP_transferase"/>
    <property type="match status" value="1"/>
</dbReference>
<organism evidence="9 10">
    <name type="scientific">Asticcacaulis taihuensis</name>
    <dbReference type="NCBI Taxonomy" id="260084"/>
    <lineage>
        <taxon>Bacteria</taxon>
        <taxon>Pseudomonadati</taxon>
        <taxon>Pseudomonadota</taxon>
        <taxon>Alphaproteobacteria</taxon>
        <taxon>Caulobacterales</taxon>
        <taxon>Caulobacteraceae</taxon>
        <taxon>Asticcacaulis</taxon>
    </lineage>
</organism>
<sequence length="407" mass="44872">MMFSKQLVVLVGGKGTRLGALTQNTPKPLMPISNDRVFLDYFLEAATRQGFSDILFLAGHYGEQVAQRYDGRTLNGARLRVMIEPEPKGTGGAFKYFYDQLAPTFVAANGDTLFDINMRALDARLQASPDLSGVLALRLVDDVARYGSVTQNNRGLITGFTEKQKSGVAIAGNINGGIYALRREAIARLPDGPSSIETDLFPDLAADQRLAGIESSGYFLDIGLPETLNIARSELPIRRRSVLFLDRDGVLNIEKNYLYRPEDFEWVEGAVDVIRRRNDRGDAVVVVTNQAGVARGMYGEDDVRDLHSYIQEDLYARGAFVDAFYYCPYHEAATVDQYRVKNHPNRKPNPGMLLTAARDLNLDMSRAIMIGDMETDVAAAEAASIKGYLFKGGDLSAFEQTITAPST</sequence>
<reference evidence="10" key="1">
    <citation type="submission" date="2016-10" db="EMBL/GenBank/DDBJ databases">
        <authorList>
            <person name="Varghese N."/>
            <person name="Submissions S."/>
        </authorList>
    </citation>
    <scope>NUCLEOTIDE SEQUENCE [LARGE SCALE GENOMIC DNA]</scope>
    <source>
        <strain evidence="10">CGMCC 1.3431</strain>
    </source>
</reference>
<keyword evidence="5" id="KW-0378">Hydrolase</keyword>
<dbReference type="EMBL" id="FMTS01000004">
    <property type="protein sequence ID" value="SCW67491.1"/>
    <property type="molecule type" value="Genomic_DNA"/>
</dbReference>
<dbReference type="NCBIfam" id="TIGR01662">
    <property type="entry name" value="HAD-SF-IIIA"/>
    <property type="match status" value="1"/>
</dbReference>
<dbReference type="Gene3D" id="3.40.50.1000">
    <property type="entry name" value="HAD superfamily/HAD-like"/>
    <property type="match status" value="1"/>
</dbReference>
<dbReference type="InterPro" id="IPR006549">
    <property type="entry name" value="HAD-SF_hydro_IIIA"/>
</dbReference>
<dbReference type="InterPro" id="IPR029044">
    <property type="entry name" value="Nucleotide-diphossugar_trans"/>
</dbReference>
<evidence type="ECO:0000256" key="7">
    <source>
        <dbReference type="ARBA" id="ARBA00031828"/>
    </source>
</evidence>
<dbReference type="Pfam" id="PF13242">
    <property type="entry name" value="Hydrolase_like"/>
    <property type="match status" value="1"/>
</dbReference>
<evidence type="ECO:0000313" key="9">
    <source>
        <dbReference type="EMBL" id="SCW67491.1"/>
    </source>
</evidence>
<dbReference type="GO" id="GO:0016791">
    <property type="term" value="F:phosphatase activity"/>
    <property type="evidence" value="ECO:0007669"/>
    <property type="project" value="InterPro"/>
</dbReference>
<dbReference type="PANTHER" id="PTHR42891:SF1">
    <property type="entry name" value="D-GLYCERO-BETA-D-MANNO-HEPTOSE-1,7-BISPHOSPHATE 7-PHOSPHATASE"/>
    <property type="match status" value="1"/>
</dbReference>
<dbReference type="Proteomes" id="UP000199150">
    <property type="component" value="Unassembled WGS sequence"/>
</dbReference>
<dbReference type="Gene3D" id="3.90.550.10">
    <property type="entry name" value="Spore Coat Polysaccharide Biosynthesis Protein SpsA, Chain A"/>
    <property type="match status" value="1"/>
</dbReference>
<dbReference type="InterPro" id="IPR036412">
    <property type="entry name" value="HAD-like_sf"/>
</dbReference>
<dbReference type="InterPro" id="IPR006543">
    <property type="entry name" value="Histidinol-phos"/>
</dbReference>
<protein>
    <recommendedName>
        <fullName evidence="7">D,D-heptose 1,7-bisphosphate phosphatase</fullName>
    </recommendedName>
</protein>
<dbReference type="GO" id="GO:0005975">
    <property type="term" value="P:carbohydrate metabolic process"/>
    <property type="evidence" value="ECO:0007669"/>
    <property type="project" value="InterPro"/>
</dbReference>
<keyword evidence="4" id="KW-0479">Metal-binding</keyword>
<evidence type="ECO:0000256" key="4">
    <source>
        <dbReference type="ARBA" id="ARBA00022723"/>
    </source>
</evidence>
<dbReference type="RefSeq" id="WP_245679000.1">
    <property type="nucleotide sequence ID" value="NZ_CBCRYE010000002.1"/>
</dbReference>
<evidence type="ECO:0000259" key="8">
    <source>
        <dbReference type="Pfam" id="PF00483"/>
    </source>
</evidence>
<name>A0A1G4SEN9_9CAUL</name>
<evidence type="ECO:0000256" key="2">
    <source>
        <dbReference type="ARBA" id="ARBA00005628"/>
    </source>
</evidence>
<dbReference type="GO" id="GO:0046872">
    <property type="term" value="F:metal ion binding"/>
    <property type="evidence" value="ECO:0007669"/>
    <property type="project" value="UniProtKB-KW"/>
</dbReference>
<accession>A0A1G4SEN9</accession>
<dbReference type="InterPro" id="IPR023214">
    <property type="entry name" value="HAD_sf"/>
</dbReference>
<proteinExistence type="inferred from homology"/>
<evidence type="ECO:0000256" key="5">
    <source>
        <dbReference type="ARBA" id="ARBA00022801"/>
    </source>
</evidence>
<dbReference type="PANTHER" id="PTHR42891">
    <property type="entry name" value="D-GLYCERO-BETA-D-MANNO-HEPTOSE-1,7-BISPHOSPHATE 7-PHOSPHATASE"/>
    <property type="match status" value="1"/>
</dbReference>
<keyword evidence="6" id="KW-0119">Carbohydrate metabolism</keyword>
<dbReference type="GO" id="GO:0005737">
    <property type="term" value="C:cytoplasm"/>
    <property type="evidence" value="ECO:0007669"/>
    <property type="project" value="UniProtKB-SubCell"/>
</dbReference>
<dbReference type="SUPFAM" id="SSF53448">
    <property type="entry name" value="Nucleotide-diphospho-sugar transferases"/>
    <property type="match status" value="1"/>
</dbReference>
<dbReference type="SUPFAM" id="SSF56784">
    <property type="entry name" value="HAD-like"/>
    <property type="match status" value="1"/>
</dbReference>
<dbReference type="AlphaFoldDB" id="A0A1G4SEN9"/>